<evidence type="ECO:0000313" key="2">
    <source>
        <dbReference type="Proteomes" id="UP000025227"/>
    </source>
</evidence>
<keyword evidence="2" id="KW-1185">Reference proteome</keyword>
<organism evidence="2 3">
    <name type="scientific">Haemonchus contortus</name>
    <name type="common">Barber pole worm</name>
    <dbReference type="NCBI Taxonomy" id="6289"/>
    <lineage>
        <taxon>Eukaryota</taxon>
        <taxon>Metazoa</taxon>
        <taxon>Ecdysozoa</taxon>
        <taxon>Nematoda</taxon>
        <taxon>Chromadorea</taxon>
        <taxon>Rhabditida</taxon>
        <taxon>Rhabditina</taxon>
        <taxon>Rhabditomorpha</taxon>
        <taxon>Strongyloidea</taxon>
        <taxon>Trichostrongylidae</taxon>
        <taxon>Haemonchus</taxon>
    </lineage>
</organism>
<dbReference type="OrthoDB" id="5860460at2759"/>
<keyword evidence="1" id="KW-0175">Coiled coil</keyword>
<dbReference type="WBParaSite" id="HCON_00077840-00001">
    <property type="protein sequence ID" value="HCON_00077840-00001"/>
    <property type="gene ID" value="HCON_00077840"/>
</dbReference>
<evidence type="ECO:0000313" key="3">
    <source>
        <dbReference type="WBParaSite" id="HCON_00077840-00001"/>
    </source>
</evidence>
<reference evidence="3" key="1">
    <citation type="submission" date="2020-12" db="UniProtKB">
        <authorList>
            <consortium name="WormBaseParasite"/>
        </authorList>
    </citation>
    <scope>IDENTIFICATION</scope>
    <source>
        <strain evidence="3">MHco3</strain>
    </source>
</reference>
<name>A0A7I5E938_HAECO</name>
<feature type="coiled-coil region" evidence="1">
    <location>
        <begin position="105"/>
        <end position="132"/>
    </location>
</feature>
<proteinExistence type="predicted"/>
<dbReference type="Proteomes" id="UP000025227">
    <property type="component" value="Unplaced"/>
</dbReference>
<accession>A0A7I5E938</accession>
<evidence type="ECO:0000256" key="1">
    <source>
        <dbReference type="SAM" id="Coils"/>
    </source>
</evidence>
<dbReference type="AlphaFoldDB" id="A0A7I5E938"/>
<sequence>MKPEIGATLHFYDGWHLAKWLGNELRKVSKLDGCGEIGAWIEKLKTHLWNAIKYAADSNTDVRAIFSTCLMQLRSQFQDVLTGPYTRCSHGPPGDSRTDFLAAGNELLRSRLEALQERREDSSEAIADLMAADDRYECEL</sequence>
<protein>
    <submittedName>
        <fullName evidence="3">DDE_Tnp_ISL3 domain-containing protein</fullName>
    </submittedName>
</protein>